<name>A0A0F9TDM8_9ZZZZ</name>
<reference evidence="2" key="1">
    <citation type="journal article" date="2015" name="Nature">
        <title>Complex archaea that bridge the gap between prokaryotes and eukaryotes.</title>
        <authorList>
            <person name="Spang A."/>
            <person name="Saw J.H."/>
            <person name="Jorgensen S.L."/>
            <person name="Zaremba-Niedzwiedzka K."/>
            <person name="Martijn J."/>
            <person name="Lind A.E."/>
            <person name="van Eijk R."/>
            <person name="Schleper C."/>
            <person name="Guy L."/>
            <person name="Ettema T.J."/>
        </authorList>
    </citation>
    <scope>NUCLEOTIDE SEQUENCE</scope>
</reference>
<comment type="caution">
    <text evidence="2">The sequence shown here is derived from an EMBL/GenBank/DDBJ whole genome shotgun (WGS) entry which is preliminary data.</text>
</comment>
<dbReference type="InterPro" id="IPR050128">
    <property type="entry name" value="Sulfate_adenylyltrnsfr_sub2"/>
</dbReference>
<proteinExistence type="predicted"/>
<dbReference type="PANTHER" id="PTHR43196">
    <property type="entry name" value="SULFATE ADENYLYLTRANSFERASE SUBUNIT 2"/>
    <property type="match status" value="1"/>
</dbReference>
<dbReference type="InterPro" id="IPR002500">
    <property type="entry name" value="PAPS_reduct_dom"/>
</dbReference>
<feature type="domain" description="Phosphoadenosine phosphosulphate reductase" evidence="1">
    <location>
        <begin position="48"/>
        <end position="208"/>
    </location>
</feature>
<dbReference type="PANTHER" id="PTHR43196:SF2">
    <property type="entry name" value="PHOSPHOADENOSINE PHOSPHOSULFATE REDUCTASE"/>
    <property type="match status" value="1"/>
</dbReference>
<gene>
    <name evidence="2" type="ORF">LCGC14_0341220</name>
</gene>
<accession>A0A0F9TDM8</accession>
<dbReference type="InterPro" id="IPR014729">
    <property type="entry name" value="Rossmann-like_a/b/a_fold"/>
</dbReference>
<evidence type="ECO:0000259" key="1">
    <source>
        <dbReference type="Pfam" id="PF01507"/>
    </source>
</evidence>
<dbReference type="Gene3D" id="3.40.50.620">
    <property type="entry name" value="HUPs"/>
    <property type="match status" value="1"/>
</dbReference>
<sequence>MTLKQQNYLPDIDGNSVLIDAAGRSKVEITIMRLQEFEPPEGYYFADSYGKDSCVVNRLLDMARVKYDAHYSKGGIDPPPLVYFGREYHPDTIIERPSMSIWKGIQSKGMPRRQARWCCELIKEKHGSGRRVVTGIRWQESPRRKSRRMVEICRTDKTKIFVNPILDWTSEEVWEFIHQENIPYCSLYDLRGLDGRPLFKRLGCVLCPMETPSQTSLELEMFPKLAEAWKRACYRYWEKGSDGVKRWATPEDFWQWWLSRKGEPKVDEAQCIMFDN</sequence>
<evidence type="ECO:0000313" key="2">
    <source>
        <dbReference type="EMBL" id="KKN79340.1"/>
    </source>
</evidence>
<dbReference type="GO" id="GO:0003824">
    <property type="term" value="F:catalytic activity"/>
    <property type="evidence" value="ECO:0007669"/>
    <property type="project" value="InterPro"/>
</dbReference>
<protein>
    <recommendedName>
        <fullName evidence="1">Phosphoadenosine phosphosulphate reductase domain-containing protein</fullName>
    </recommendedName>
</protein>
<dbReference type="EMBL" id="LAZR01000249">
    <property type="protein sequence ID" value="KKN79340.1"/>
    <property type="molecule type" value="Genomic_DNA"/>
</dbReference>
<organism evidence="2">
    <name type="scientific">marine sediment metagenome</name>
    <dbReference type="NCBI Taxonomy" id="412755"/>
    <lineage>
        <taxon>unclassified sequences</taxon>
        <taxon>metagenomes</taxon>
        <taxon>ecological metagenomes</taxon>
    </lineage>
</organism>
<dbReference type="SUPFAM" id="SSF52402">
    <property type="entry name" value="Adenine nucleotide alpha hydrolases-like"/>
    <property type="match status" value="1"/>
</dbReference>
<dbReference type="Pfam" id="PF01507">
    <property type="entry name" value="PAPS_reduct"/>
    <property type="match status" value="1"/>
</dbReference>
<dbReference type="AlphaFoldDB" id="A0A0F9TDM8"/>